<dbReference type="PROSITE" id="PS50110">
    <property type="entry name" value="RESPONSE_REGULATORY"/>
    <property type="match status" value="1"/>
</dbReference>
<keyword evidence="2" id="KW-0805">Transcription regulation</keyword>
<keyword evidence="4" id="KW-0804">Transcription</keyword>
<gene>
    <name evidence="7" type="primary">nreC_8</name>
    <name evidence="7" type="ORF">GALL_44080</name>
</gene>
<dbReference type="PROSITE" id="PS50043">
    <property type="entry name" value="HTH_LUXR_2"/>
    <property type="match status" value="1"/>
</dbReference>
<dbReference type="InterPro" id="IPR058245">
    <property type="entry name" value="NreC/VraR/RcsB-like_REC"/>
</dbReference>
<dbReference type="InterPro" id="IPR001789">
    <property type="entry name" value="Sig_transdc_resp-reg_receiver"/>
</dbReference>
<dbReference type="InterPro" id="IPR011006">
    <property type="entry name" value="CheY-like_superfamily"/>
</dbReference>
<feature type="domain" description="Response regulatory" evidence="6">
    <location>
        <begin position="6"/>
        <end position="122"/>
    </location>
</feature>
<dbReference type="InterPro" id="IPR016032">
    <property type="entry name" value="Sig_transdc_resp-reg_C-effctor"/>
</dbReference>
<accession>A0A1J5TLM2</accession>
<dbReference type="InterPro" id="IPR000792">
    <property type="entry name" value="Tscrpt_reg_LuxR_C"/>
</dbReference>
<dbReference type="Pfam" id="PF00196">
    <property type="entry name" value="GerE"/>
    <property type="match status" value="1"/>
</dbReference>
<evidence type="ECO:0000256" key="2">
    <source>
        <dbReference type="ARBA" id="ARBA00023015"/>
    </source>
</evidence>
<evidence type="ECO:0000256" key="1">
    <source>
        <dbReference type="ARBA" id="ARBA00022553"/>
    </source>
</evidence>
<evidence type="ECO:0000259" key="6">
    <source>
        <dbReference type="PROSITE" id="PS50110"/>
    </source>
</evidence>
<sequence>MNQKQRILLVEDHTLLRQGLCSLLSSDPNIEVIGEADNGKDAIRLAVTLAPNLILMDLSMPGTNGTESIREIKKRYPGIKILVLTVHMAEEYIREALHAGADGYVLKHATRDELILAIKSVLNGKTYLSPDIAEKVVSGYLDGGKGINPVSAWDSLTLREREVLKLIAEGQGNKHIASYLCVSVKTVEKHRSNLMRKLNLHNAAVLTSFAIEKGMVSVS</sequence>
<dbReference type="GO" id="GO:0006355">
    <property type="term" value="P:regulation of DNA-templated transcription"/>
    <property type="evidence" value="ECO:0007669"/>
    <property type="project" value="InterPro"/>
</dbReference>
<dbReference type="PROSITE" id="PS00622">
    <property type="entry name" value="HTH_LUXR_1"/>
    <property type="match status" value="1"/>
</dbReference>
<evidence type="ECO:0000256" key="4">
    <source>
        <dbReference type="ARBA" id="ARBA00023163"/>
    </source>
</evidence>
<name>A0A1J5TLM2_9ZZZZ</name>
<reference evidence="7" key="1">
    <citation type="submission" date="2016-10" db="EMBL/GenBank/DDBJ databases">
        <title>Sequence of Gallionella enrichment culture.</title>
        <authorList>
            <person name="Poehlein A."/>
            <person name="Muehling M."/>
            <person name="Daniel R."/>
        </authorList>
    </citation>
    <scope>NUCLEOTIDE SEQUENCE</scope>
</reference>
<protein>
    <submittedName>
        <fullName evidence="7">Oxygen regulatory protein NreC</fullName>
    </submittedName>
</protein>
<dbReference type="EMBL" id="MLJW01000011">
    <property type="protein sequence ID" value="OIR14604.1"/>
    <property type="molecule type" value="Genomic_DNA"/>
</dbReference>
<dbReference type="SUPFAM" id="SSF46894">
    <property type="entry name" value="C-terminal effector domain of the bipartite response regulators"/>
    <property type="match status" value="1"/>
</dbReference>
<dbReference type="AlphaFoldDB" id="A0A1J5TLM2"/>
<keyword evidence="3" id="KW-0238">DNA-binding</keyword>
<dbReference type="SMART" id="SM00448">
    <property type="entry name" value="REC"/>
    <property type="match status" value="1"/>
</dbReference>
<proteinExistence type="predicted"/>
<dbReference type="GO" id="GO:0000160">
    <property type="term" value="P:phosphorelay signal transduction system"/>
    <property type="evidence" value="ECO:0007669"/>
    <property type="project" value="InterPro"/>
</dbReference>
<feature type="domain" description="HTH luxR-type" evidence="5">
    <location>
        <begin position="149"/>
        <end position="214"/>
    </location>
</feature>
<dbReference type="PANTHER" id="PTHR43214">
    <property type="entry name" value="TWO-COMPONENT RESPONSE REGULATOR"/>
    <property type="match status" value="1"/>
</dbReference>
<organism evidence="7">
    <name type="scientific">mine drainage metagenome</name>
    <dbReference type="NCBI Taxonomy" id="410659"/>
    <lineage>
        <taxon>unclassified sequences</taxon>
        <taxon>metagenomes</taxon>
        <taxon>ecological metagenomes</taxon>
    </lineage>
</organism>
<dbReference type="Gene3D" id="3.40.50.2300">
    <property type="match status" value="1"/>
</dbReference>
<dbReference type="PANTHER" id="PTHR43214:SF41">
    <property type="entry name" value="NITRATE_NITRITE RESPONSE REGULATOR PROTEIN NARP"/>
    <property type="match status" value="1"/>
</dbReference>
<dbReference type="Pfam" id="PF00072">
    <property type="entry name" value="Response_reg"/>
    <property type="match status" value="1"/>
</dbReference>
<comment type="caution">
    <text evidence="7">The sequence shown here is derived from an EMBL/GenBank/DDBJ whole genome shotgun (WGS) entry which is preliminary data.</text>
</comment>
<keyword evidence="1" id="KW-0597">Phosphoprotein</keyword>
<dbReference type="PRINTS" id="PR00038">
    <property type="entry name" value="HTHLUXR"/>
</dbReference>
<dbReference type="CDD" id="cd06170">
    <property type="entry name" value="LuxR_C_like"/>
    <property type="match status" value="1"/>
</dbReference>
<evidence type="ECO:0000259" key="5">
    <source>
        <dbReference type="PROSITE" id="PS50043"/>
    </source>
</evidence>
<dbReference type="SUPFAM" id="SSF52172">
    <property type="entry name" value="CheY-like"/>
    <property type="match status" value="1"/>
</dbReference>
<dbReference type="CDD" id="cd17535">
    <property type="entry name" value="REC_NarL-like"/>
    <property type="match status" value="1"/>
</dbReference>
<evidence type="ECO:0000313" key="7">
    <source>
        <dbReference type="EMBL" id="OIR14604.1"/>
    </source>
</evidence>
<evidence type="ECO:0000256" key="3">
    <source>
        <dbReference type="ARBA" id="ARBA00023125"/>
    </source>
</evidence>
<dbReference type="GO" id="GO:0003677">
    <property type="term" value="F:DNA binding"/>
    <property type="evidence" value="ECO:0007669"/>
    <property type="project" value="UniProtKB-KW"/>
</dbReference>
<dbReference type="InterPro" id="IPR039420">
    <property type="entry name" value="WalR-like"/>
</dbReference>
<dbReference type="SMART" id="SM00421">
    <property type="entry name" value="HTH_LUXR"/>
    <property type="match status" value="1"/>
</dbReference>